<keyword evidence="2" id="KW-1185">Reference proteome</keyword>
<dbReference type="Proteomes" id="UP000233375">
    <property type="component" value="Unassembled WGS sequence"/>
</dbReference>
<gene>
    <name evidence="1" type="ORF">CWS01_07285</name>
</gene>
<dbReference type="EMBL" id="PISE01000014">
    <property type="protein sequence ID" value="PKG24405.1"/>
    <property type="molecule type" value="Genomic_DNA"/>
</dbReference>
<protein>
    <submittedName>
        <fullName evidence="1">Uncharacterized protein</fullName>
    </submittedName>
</protein>
<dbReference type="AlphaFoldDB" id="A0A2N0Z4G4"/>
<organism evidence="1 2">
    <name type="scientific">Niallia nealsonii</name>
    <dbReference type="NCBI Taxonomy" id="115979"/>
    <lineage>
        <taxon>Bacteria</taxon>
        <taxon>Bacillati</taxon>
        <taxon>Bacillota</taxon>
        <taxon>Bacilli</taxon>
        <taxon>Bacillales</taxon>
        <taxon>Bacillaceae</taxon>
        <taxon>Niallia</taxon>
    </lineage>
</organism>
<name>A0A2N0Z4G4_9BACI</name>
<proteinExistence type="predicted"/>
<comment type="caution">
    <text evidence="1">The sequence shown here is derived from an EMBL/GenBank/DDBJ whole genome shotgun (WGS) entry which is preliminary data.</text>
</comment>
<sequence length="70" mass="8301">MNTTIKLLLLKEEELIFKEDINLANQELLLSEKLNANSLDKEIPKKLEKIKIQRKILRDKNLELHHKIRG</sequence>
<reference evidence="1 2" key="1">
    <citation type="journal article" date="2003" name="Int. J. Syst. Evol. Microbiol.">
        <title>Bacillus nealsonii sp. nov., isolated from a spacecraft-assembly facility, whose spores are gamma-radiation resistant.</title>
        <authorList>
            <person name="Venkateswaran K."/>
            <person name="Kempf M."/>
            <person name="Chen F."/>
            <person name="Satomi M."/>
            <person name="Nicholson W."/>
            <person name="Kern R."/>
        </authorList>
    </citation>
    <scope>NUCLEOTIDE SEQUENCE [LARGE SCALE GENOMIC DNA]</scope>
    <source>
        <strain evidence="1 2">FO-92</strain>
    </source>
</reference>
<dbReference type="RefSeq" id="WP_101176529.1">
    <property type="nucleotide sequence ID" value="NZ_PISE01000014.1"/>
</dbReference>
<accession>A0A2N0Z4G4</accession>
<evidence type="ECO:0000313" key="1">
    <source>
        <dbReference type="EMBL" id="PKG24405.1"/>
    </source>
</evidence>
<evidence type="ECO:0000313" key="2">
    <source>
        <dbReference type="Proteomes" id="UP000233375"/>
    </source>
</evidence>